<evidence type="ECO:0000256" key="7">
    <source>
        <dbReference type="ARBA" id="ARBA00023242"/>
    </source>
</evidence>
<dbReference type="GO" id="GO:0008270">
    <property type="term" value="F:zinc ion binding"/>
    <property type="evidence" value="ECO:0007669"/>
    <property type="project" value="UniProtKB-KW"/>
</dbReference>
<feature type="compositionally biased region" description="Basic residues" evidence="9">
    <location>
        <begin position="242"/>
        <end position="254"/>
    </location>
</feature>
<dbReference type="GO" id="GO:0000978">
    <property type="term" value="F:RNA polymerase II cis-regulatory region sequence-specific DNA binding"/>
    <property type="evidence" value="ECO:0007669"/>
    <property type="project" value="TreeGrafter"/>
</dbReference>
<evidence type="ECO:0000256" key="6">
    <source>
        <dbReference type="ARBA" id="ARBA00023163"/>
    </source>
</evidence>
<dbReference type="GO" id="GO:0045944">
    <property type="term" value="P:positive regulation of transcription by RNA polymerase II"/>
    <property type="evidence" value="ECO:0007669"/>
    <property type="project" value="TreeGrafter"/>
</dbReference>
<feature type="domain" description="GATA-type" evidence="10">
    <location>
        <begin position="49"/>
        <end position="85"/>
    </location>
</feature>
<dbReference type="GO" id="GO:0005634">
    <property type="term" value="C:nucleus"/>
    <property type="evidence" value="ECO:0007669"/>
    <property type="project" value="UniProtKB-SubCell"/>
</dbReference>
<comment type="caution">
    <text evidence="11">The sequence shown here is derived from an EMBL/GenBank/DDBJ whole genome shotgun (WGS) entry which is preliminary data.</text>
</comment>
<evidence type="ECO:0000313" key="12">
    <source>
        <dbReference type="Proteomes" id="UP001295794"/>
    </source>
</evidence>
<keyword evidence="6" id="KW-0804">Transcription</keyword>
<evidence type="ECO:0000256" key="3">
    <source>
        <dbReference type="ARBA" id="ARBA00022771"/>
    </source>
</evidence>
<evidence type="ECO:0000259" key="10">
    <source>
        <dbReference type="PROSITE" id="PS50114"/>
    </source>
</evidence>
<protein>
    <recommendedName>
        <fullName evidence="10">GATA-type domain-containing protein</fullName>
    </recommendedName>
</protein>
<keyword evidence="12" id="KW-1185">Reference proteome</keyword>
<evidence type="ECO:0000256" key="9">
    <source>
        <dbReference type="SAM" id="MobiDB-lite"/>
    </source>
</evidence>
<proteinExistence type="predicted"/>
<dbReference type="GO" id="GO:0000122">
    <property type="term" value="P:negative regulation of transcription by RNA polymerase II"/>
    <property type="evidence" value="ECO:0007669"/>
    <property type="project" value="TreeGrafter"/>
</dbReference>
<dbReference type="AlphaFoldDB" id="A0AAD2HCP6"/>
<dbReference type="SMART" id="SM00401">
    <property type="entry name" value="ZnF_GATA"/>
    <property type="match status" value="2"/>
</dbReference>
<dbReference type="Pfam" id="PF00320">
    <property type="entry name" value="GATA"/>
    <property type="match status" value="2"/>
</dbReference>
<evidence type="ECO:0000256" key="8">
    <source>
        <dbReference type="PROSITE-ProRule" id="PRU00094"/>
    </source>
</evidence>
<comment type="subcellular location">
    <subcellularLocation>
        <location evidence="1">Nucleus</location>
    </subcellularLocation>
</comment>
<keyword evidence="4" id="KW-0862">Zinc</keyword>
<dbReference type="InterPro" id="IPR013088">
    <property type="entry name" value="Znf_NHR/GATA"/>
</dbReference>
<dbReference type="InterPro" id="IPR039355">
    <property type="entry name" value="Transcription_factor_GATA"/>
</dbReference>
<dbReference type="InterPro" id="IPR000679">
    <property type="entry name" value="Znf_GATA"/>
</dbReference>
<dbReference type="CDD" id="cd00202">
    <property type="entry name" value="ZnF_GATA"/>
    <property type="match status" value="2"/>
</dbReference>
<dbReference type="Gene3D" id="3.30.50.10">
    <property type="entry name" value="Erythroid Transcription Factor GATA-1, subunit A"/>
    <property type="match status" value="2"/>
</dbReference>
<organism evidence="11 12">
    <name type="scientific">Mycena citricolor</name>
    <dbReference type="NCBI Taxonomy" id="2018698"/>
    <lineage>
        <taxon>Eukaryota</taxon>
        <taxon>Fungi</taxon>
        <taxon>Dikarya</taxon>
        <taxon>Basidiomycota</taxon>
        <taxon>Agaricomycotina</taxon>
        <taxon>Agaricomycetes</taxon>
        <taxon>Agaricomycetidae</taxon>
        <taxon>Agaricales</taxon>
        <taxon>Marasmiineae</taxon>
        <taxon>Mycenaceae</taxon>
        <taxon>Mycena</taxon>
    </lineage>
</organism>
<dbReference type="Proteomes" id="UP001295794">
    <property type="component" value="Unassembled WGS sequence"/>
</dbReference>
<evidence type="ECO:0000256" key="5">
    <source>
        <dbReference type="ARBA" id="ARBA00023015"/>
    </source>
</evidence>
<keyword evidence="2" id="KW-0479">Metal-binding</keyword>
<reference evidence="11" key="1">
    <citation type="submission" date="2023-11" db="EMBL/GenBank/DDBJ databases">
        <authorList>
            <person name="De Vega J J."/>
            <person name="De Vega J J."/>
        </authorList>
    </citation>
    <scope>NUCLEOTIDE SEQUENCE</scope>
</reference>
<evidence type="ECO:0000256" key="2">
    <source>
        <dbReference type="ARBA" id="ARBA00022723"/>
    </source>
</evidence>
<dbReference type="PRINTS" id="PR00619">
    <property type="entry name" value="GATAZNFINGER"/>
</dbReference>
<feature type="region of interest" description="Disordered" evidence="9">
    <location>
        <begin position="142"/>
        <end position="172"/>
    </location>
</feature>
<feature type="region of interest" description="Disordered" evidence="9">
    <location>
        <begin position="348"/>
        <end position="373"/>
    </location>
</feature>
<dbReference type="PROSITE" id="PS50114">
    <property type="entry name" value="GATA_ZN_FINGER_2"/>
    <property type="match status" value="2"/>
</dbReference>
<keyword evidence="3 8" id="KW-0863">Zinc-finger</keyword>
<keyword evidence="7" id="KW-0539">Nucleus</keyword>
<sequence length="979" mass="106585">MSSILEHPPLRAVDEFLPSGPALLPQSATNAIAAAVASSAPAVPVRPTCVNCGTLETPLWRRTPEGSPICNACGLYQKSRGAPRPAPAHANSANAAPAVPSVPLTPAPVAGHGGTCPGDGRCDGTGGSSACSGCPTWNNALGGTNGSEDKSEPTDATLRNILNPTPPPSTPVQEVQILSATHPDAIGGQTSPTPSTPKINALACGNCGTSTTPLWRRDDVGNNICNACGLYFKLHGTHRPTSMKKTVIKRRKRVPAAGAGETSPGGNAMSDQAAAEALVAVGRSRPSPHPHPTDDETDADAPKRKRARRKTTTTGTVSTDDEARGKDRAKWFPNVELPYTPYASAYGSGDGNGSVPPSRGGAGSPVNGTYHRPPPVPTLDELERHYFNLHEQRRQMESILRETDRMMTGLKRGLDEMRAGVISASEGAVDVVPLRGRSRESSANAGASVWPVTPAAAIESHPDRLGKARYEHLLTTNDTPEEDEISRARAAIGYHRTRLNSLEERITALRAEMEPLETERTAVETALRQNIGLVCPLRRLPTETLLEIFAWTLPSVTYPLNGRLSFNVADSPWVLGHVCRRWRIASISSPALWSLFAFDYRGFISNEVLPRPAGDPISYYSGPMVALQLQRAQQIQVHFYGSEDLDPAPQVAMFAFLAQHVGRWEELSIGLTAALFPYLAALQGRFPALQRLWVDWDTGSSQEGVTSLHSFAEAPVLRDAGFYNEFRMILMSFPTRNLTRYRMDAPWSTHRDILITAKNLREAYVEISFDNPLVLIDDSDKDVIQVSLLERLCIGHPGILNFLRAPLLYGLAFFFECYDWVDADICVDAFVKRSACTLKHLSLKGVPEVPIFMRILSRHPSVTEIAISFFDLDFGDAEICDTLIAELSANVSPQLSRISFGYADAEFSNPRLFLMMLRSRFGVTELRAAGLLAYGSLNMTPDDQAGFRVLMEAGLEFLTVEGQQASDIMAAWMYIEQWN</sequence>
<feature type="domain" description="GATA-type" evidence="10">
    <location>
        <begin position="198"/>
        <end position="251"/>
    </location>
</feature>
<dbReference type="PANTHER" id="PTHR10071">
    <property type="entry name" value="TRANSCRIPTION FACTOR GATA FAMILY MEMBER"/>
    <property type="match status" value="1"/>
</dbReference>
<feature type="region of interest" description="Disordered" evidence="9">
    <location>
        <begin position="81"/>
        <end position="106"/>
    </location>
</feature>
<dbReference type="PANTHER" id="PTHR10071:SF335">
    <property type="entry name" value="IRON-SENSING TRANSCRIPTIONAL REPRESSOR-RELATED"/>
    <property type="match status" value="1"/>
</dbReference>
<dbReference type="SUPFAM" id="SSF57716">
    <property type="entry name" value="Glucocorticoid receptor-like (DNA-binding domain)"/>
    <property type="match status" value="2"/>
</dbReference>
<name>A0AAD2HCP6_9AGAR</name>
<evidence type="ECO:0000256" key="4">
    <source>
        <dbReference type="ARBA" id="ARBA00022833"/>
    </source>
</evidence>
<dbReference type="FunFam" id="3.30.50.10:FF:000007">
    <property type="entry name" value="Nitrogen regulatory AreA, N-terminal"/>
    <property type="match status" value="1"/>
</dbReference>
<dbReference type="PROSITE" id="PS00344">
    <property type="entry name" value="GATA_ZN_FINGER_1"/>
    <property type="match status" value="2"/>
</dbReference>
<evidence type="ECO:0000256" key="1">
    <source>
        <dbReference type="ARBA" id="ARBA00004123"/>
    </source>
</evidence>
<keyword evidence="5" id="KW-0805">Transcription regulation</keyword>
<evidence type="ECO:0000313" key="11">
    <source>
        <dbReference type="EMBL" id="CAK5273486.1"/>
    </source>
</evidence>
<gene>
    <name evidence="11" type="ORF">MYCIT1_LOCUS20018</name>
</gene>
<dbReference type="GO" id="GO:0000981">
    <property type="term" value="F:DNA-binding transcription factor activity, RNA polymerase II-specific"/>
    <property type="evidence" value="ECO:0007669"/>
    <property type="project" value="TreeGrafter"/>
</dbReference>
<dbReference type="EMBL" id="CAVNYO010000397">
    <property type="protein sequence ID" value="CAK5273486.1"/>
    <property type="molecule type" value="Genomic_DNA"/>
</dbReference>
<feature type="region of interest" description="Disordered" evidence="9">
    <location>
        <begin position="242"/>
        <end position="270"/>
    </location>
</feature>
<accession>A0AAD2HCP6</accession>
<feature type="compositionally biased region" description="Low complexity" evidence="9">
    <location>
        <begin position="87"/>
        <end position="102"/>
    </location>
</feature>
<feature type="region of interest" description="Disordered" evidence="9">
    <location>
        <begin position="283"/>
        <end position="329"/>
    </location>
</feature>